<keyword evidence="6" id="KW-0067">ATP-binding</keyword>
<evidence type="ECO:0000313" key="9">
    <source>
        <dbReference type="Proteomes" id="UP001157017"/>
    </source>
</evidence>
<dbReference type="EC" id="2.7.4.3" evidence="6"/>
<dbReference type="SUPFAM" id="SSF52540">
    <property type="entry name" value="P-loop containing nucleoside triphosphate hydrolases"/>
    <property type="match status" value="1"/>
</dbReference>
<evidence type="ECO:0000256" key="3">
    <source>
        <dbReference type="ARBA" id="ARBA00022741"/>
    </source>
</evidence>
<dbReference type="Proteomes" id="UP001157017">
    <property type="component" value="Unassembled WGS sequence"/>
</dbReference>
<accession>A0ABQ6JJI9</accession>
<sequence length="69" mass="7860">MQRLLLRAQTGGRTDDSEDTIRKRQKIYAEETAPLVDEYGHRGLLVRVDGLGEVSHVTERLVQALDARR</sequence>
<proteinExistence type="inferred from homology"/>
<keyword evidence="9" id="KW-1185">Reference proteome</keyword>
<name>A0ABQ6JJI9_9ACTN</name>
<comment type="subcellular location">
    <subcellularLocation>
        <location evidence="6">Cytoplasm</location>
    </subcellularLocation>
</comment>
<gene>
    <name evidence="8" type="ORF">GCM10025868_32990</name>
</gene>
<keyword evidence="1 5" id="KW-0808">Transferase</keyword>
<protein>
    <recommendedName>
        <fullName evidence="6">Adenylate kinase</fullName>
        <ecNumber evidence="6">2.7.4.3</ecNumber>
    </recommendedName>
</protein>
<evidence type="ECO:0000256" key="2">
    <source>
        <dbReference type="ARBA" id="ARBA00022727"/>
    </source>
</evidence>
<dbReference type="PRINTS" id="PR00094">
    <property type="entry name" value="ADENYLTKNASE"/>
</dbReference>
<evidence type="ECO:0000256" key="4">
    <source>
        <dbReference type="ARBA" id="ARBA00022777"/>
    </source>
</evidence>
<keyword evidence="4 5" id="KW-0418">Kinase</keyword>
<comment type="similarity">
    <text evidence="5">Belongs to the adenylate kinase family.</text>
</comment>
<dbReference type="InterPro" id="IPR027417">
    <property type="entry name" value="P-loop_NTPase"/>
</dbReference>
<comment type="caution">
    <text evidence="8">The sequence shown here is derived from an EMBL/GenBank/DDBJ whole genome shotgun (WGS) entry which is preliminary data.</text>
</comment>
<keyword evidence="3 6" id="KW-0547">Nucleotide-binding</keyword>
<comment type="subunit">
    <text evidence="6">Monomer.</text>
</comment>
<evidence type="ECO:0000256" key="7">
    <source>
        <dbReference type="SAM" id="MobiDB-lite"/>
    </source>
</evidence>
<feature type="region of interest" description="Disordered" evidence="7">
    <location>
        <begin position="1"/>
        <end position="20"/>
    </location>
</feature>
<organism evidence="8 9">
    <name type="scientific">Angustibacter aerolatus</name>
    <dbReference type="NCBI Taxonomy" id="1162965"/>
    <lineage>
        <taxon>Bacteria</taxon>
        <taxon>Bacillati</taxon>
        <taxon>Actinomycetota</taxon>
        <taxon>Actinomycetes</taxon>
        <taxon>Kineosporiales</taxon>
        <taxon>Kineosporiaceae</taxon>
    </lineage>
</organism>
<dbReference type="Gene3D" id="3.40.50.300">
    <property type="entry name" value="P-loop containing nucleotide triphosphate hydrolases"/>
    <property type="match status" value="1"/>
</dbReference>
<evidence type="ECO:0000256" key="5">
    <source>
        <dbReference type="RuleBase" id="RU003330"/>
    </source>
</evidence>
<dbReference type="InterPro" id="IPR000850">
    <property type="entry name" value="Adenylat/UMP-CMP_kin"/>
</dbReference>
<evidence type="ECO:0000256" key="6">
    <source>
        <dbReference type="RuleBase" id="RU003331"/>
    </source>
</evidence>
<dbReference type="EMBL" id="BSUZ01000001">
    <property type="protein sequence ID" value="GMA88049.1"/>
    <property type="molecule type" value="Genomic_DNA"/>
</dbReference>
<evidence type="ECO:0000256" key="1">
    <source>
        <dbReference type="ARBA" id="ARBA00022679"/>
    </source>
</evidence>
<evidence type="ECO:0000313" key="8">
    <source>
        <dbReference type="EMBL" id="GMA88049.1"/>
    </source>
</evidence>
<reference evidence="9" key="1">
    <citation type="journal article" date="2019" name="Int. J. Syst. Evol. Microbiol.">
        <title>The Global Catalogue of Microorganisms (GCM) 10K type strain sequencing project: providing services to taxonomists for standard genome sequencing and annotation.</title>
        <authorList>
            <consortium name="The Broad Institute Genomics Platform"/>
            <consortium name="The Broad Institute Genome Sequencing Center for Infectious Disease"/>
            <person name="Wu L."/>
            <person name="Ma J."/>
        </authorList>
    </citation>
    <scope>NUCLEOTIDE SEQUENCE [LARGE SCALE GENOMIC DNA]</scope>
    <source>
        <strain evidence="9">NBRC 108730</strain>
    </source>
</reference>
<comment type="catalytic activity">
    <reaction evidence="6">
        <text>AMP + ATP = 2 ADP</text>
        <dbReference type="Rhea" id="RHEA:12973"/>
        <dbReference type="ChEBI" id="CHEBI:30616"/>
        <dbReference type="ChEBI" id="CHEBI:456215"/>
        <dbReference type="ChEBI" id="CHEBI:456216"/>
        <dbReference type="EC" id="2.7.4.3"/>
    </reaction>
</comment>
<keyword evidence="2" id="KW-0545">Nucleotide biosynthesis</keyword>